<evidence type="ECO:0000313" key="3">
    <source>
        <dbReference type="Proteomes" id="UP001072034"/>
    </source>
</evidence>
<gene>
    <name evidence="2" type="ORF">OHJ16_12600</name>
</gene>
<evidence type="ECO:0000256" key="1">
    <source>
        <dbReference type="SAM" id="Phobius"/>
    </source>
</evidence>
<protein>
    <recommendedName>
        <fullName evidence="4">ABC transporter permease</fullName>
    </recommendedName>
</protein>
<keyword evidence="1" id="KW-0812">Transmembrane</keyword>
<keyword evidence="1" id="KW-1133">Transmembrane helix</keyword>
<comment type="caution">
    <text evidence="2">The sequence shown here is derived from an EMBL/GenBank/DDBJ whole genome shotgun (WGS) entry which is preliminary data.</text>
</comment>
<accession>A0ABT4IAW9</accession>
<dbReference type="EMBL" id="JAPTMY010000032">
    <property type="protein sequence ID" value="MCZ0858880.1"/>
    <property type="molecule type" value="Genomic_DNA"/>
</dbReference>
<organism evidence="2 3">
    <name type="scientific">Actinomyces israelii</name>
    <dbReference type="NCBI Taxonomy" id="1659"/>
    <lineage>
        <taxon>Bacteria</taxon>
        <taxon>Bacillati</taxon>
        <taxon>Actinomycetota</taxon>
        <taxon>Actinomycetes</taxon>
        <taxon>Actinomycetales</taxon>
        <taxon>Actinomycetaceae</taxon>
        <taxon>Actinomyces</taxon>
    </lineage>
</organism>
<feature type="transmembrane region" description="Helical" evidence="1">
    <location>
        <begin position="78"/>
        <end position="96"/>
    </location>
</feature>
<dbReference type="Proteomes" id="UP001072034">
    <property type="component" value="Unassembled WGS sequence"/>
</dbReference>
<evidence type="ECO:0008006" key="4">
    <source>
        <dbReference type="Google" id="ProtNLM"/>
    </source>
</evidence>
<proteinExistence type="predicted"/>
<dbReference type="RefSeq" id="WP_268918213.1">
    <property type="nucleotide sequence ID" value="NZ_CP124548.1"/>
</dbReference>
<evidence type="ECO:0000313" key="2">
    <source>
        <dbReference type="EMBL" id="MCZ0858880.1"/>
    </source>
</evidence>
<sequence length="103" mass="10888">MLLIFGAVFRNDVVPGVSYADYMLPAMISTGTIVCCLLTLAIAVAGERESGELMRLAVLPDFFAATDPTGSWETGKGLAVIGAWIVGGVVLAFIVARRDPVDR</sequence>
<reference evidence="2" key="1">
    <citation type="submission" date="2022-10" db="EMBL/GenBank/DDBJ databases">
        <title>Genome sequence of Actinomyces israelii ATCC 10048.</title>
        <authorList>
            <person name="Watt R.M."/>
            <person name="Tong W.M."/>
        </authorList>
    </citation>
    <scope>NUCLEOTIDE SEQUENCE</scope>
    <source>
        <strain evidence="2">ATCC 10048</strain>
    </source>
</reference>
<name>A0ABT4IAW9_9ACTO</name>
<keyword evidence="1" id="KW-0472">Membrane</keyword>
<keyword evidence="3" id="KW-1185">Reference proteome</keyword>
<feature type="transmembrane region" description="Helical" evidence="1">
    <location>
        <begin position="22"/>
        <end position="45"/>
    </location>
</feature>